<protein>
    <submittedName>
        <fullName evidence="6">Alpha/beta hydrolase</fullName>
    </submittedName>
</protein>
<proteinExistence type="inferred from homology"/>
<keyword evidence="2" id="KW-0732">Signal</keyword>
<dbReference type="InterPro" id="IPR029058">
    <property type="entry name" value="AB_hydrolase_fold"/>
</dbReference>
<reference evidence="7" key="1">
    <citation type="journal article" date="2019" name="Int. J. Syst. Evol. Microbiol.">
        <title>The Global Catalogue of Microorganisms (GCM) 10K type strain sequencing project: providing services to taxonomists for standard genome sequencing and annotation.</title>
        <authorList>
            <consortium name="The Broad Institute Genomics Platform"/>
            <consortium name="The Broad Institute Genome Sequencing Center for Infectious Disease"/>
            <person name="Wu L."/>
            <person name="Ma J."/>
        </authorList>
    </citation>
    <scope>NUCLEOTIDE SEQUENCE [LARGE SCALE GENOMIC DNA]</scope>
    <source>
        <strain evidence="7">JCM 16578</strain>
    </source>
</reference>
<keyword evidence="7" id="KW-1185">Reference proteome</keyword>
<dbReference type="GO" id="GO:0016787">
    <property type="term" value="F:hydrolase activity"/>
    <property type="evidence" value="ECO:0007669"/>
    <property type="project" value="UniProtKB-KW"/>
</dbReference>
<evidence type="ECO:0000256" key="3">
    <source>
        <dbReference type="ARBA" id="ARBA00022801"/>
    </source>
</evidence>
<evidence type="ECO:0000313" key="6">
    <source>
        <dbReference type="EMBL" id="GAA3881133.1"/>
    </source>
</evidence>
<dbReference type="SUPFAM" id="SSF53474">
    <property type="entry name" value="alpha/beta-Hydrolases"/>
    <property type="match status" value="1"/>
</dbReference>
<dbReference type="InterPro" id="IPR051601">
    <property type="entry name" value="Serine_prot/Carboxylest_S33"/>
</dbReference>
<feature type="domain" description="Peptidase S33 tripeptidyl aminopeptidase-like C-terminal" evidence="5">
    <location>
        <begin position="438"/>
        <end position="543"/>
    </location>
</feature>
<dbReference type="PANTHER" id="PTHR43248">
    <property type="entry name" value="2-SUCCINYL-6-HYDROXY-2,4-CYCLOHEXADIENE-1-CARBOXYLATE SYNTHASE"/>
    <property type="match status" value="1"/>
</dbReference>
<name>A0ABP7KKP4_9ACTN</name>
<dbReference type="Gene3D" id="3.40.50.1820">
    <property type="entry name" value="alpha/beta hydrolase"/>
    <property type="match status" value="1"/>
</dbReference>
<evidence type="ECO:0000256" key="1">
    <source>
        <dbReference type="ARBA" id="ARBA00010088"/>
    </source>
</evidence>
<accession>A0ABP7KKP4</accession>
<organism evidence="6 7">
    <name type="scientific">Streptomyces lannensis</name>
    <dbReference type="NCBI Taxonomy" id="766498"/>
    <lineage>
        <taxon>Bacteria</taxon>
        <taxon>Bacillati</taxon>
        <taxon>Actinomycetota</taxon>
        <taxon>Actinomycetes</taxon>
        <taxon>Kitasatosporales</taxon>
        <taxon>Streptomycetaceae</taxon>
        <taxon>Streptomyces</taxon>
    </lineage>
</organism>
<sequence length="544" mass="57021">MTYPQAGMVSAGPAYYGLTAPRVSVRGARQGVHMPRFAWWTAAVAAAALLTGCGGSSGASDDDAKRGSDDAFSASAPATSSGLPSSLTSQKLDWGRCKGASAPSGDWQCATVKVPLDWSKPGGETIGVALIRSKATGDGRMGSLLFNFGGPGGSGVSILPSYANVVSKLHERYDLVSWDPRGVGASEGIRCRSDKAIQAAETVDTTPDNSAEETAYLRDAADFGKGCAKAAGKLLAHVSTTDTARDMDLIREVLGDRKMHYFGISYGTELGGVYAHLFPTHIGRSVLDAVVDPTADSVGHAKNQTLGFQRALDDYLKSTGQDPKQGSREIADLLKRIDAKPLPTSSGRKLTQSLALTGIVLPLYSKDSWPALTIALQSAQSGDGSELLRLADSYNERDASGRYGTTTHSQRVISCLDDKQRPTAQQMKKLLPEFEKISPVFGDFLGWDTAGWCHDWPVAGEFDHPEVSAPGAAPVLVVGNTGDPATPYEGAQKMADGLGKGVGVLLTWKGEGHGAYGSGSDCVDSAVNAYLLNGTVPAEGKVCS</sequence>
<evidence type="ECO:0000256" key="4">
    <source>
        <dbReference type="SAM" id="MobiDB-lite"/>
    </source>
</evidence>
<dbReference type="InterPro" id="IPR013595">
    <property type="entry name" value="Pept_S33_TAP-like_C"/>
</dbReference>
<keyword evidence="3 6" id="KW-0378">Hydrolase</keyword>
<dbReference type="Proteomes" id="UP001501563">
    <property type="component" value="Unassembled WGS sequence"/>
</dbReference>
<dbReference type="PANTHER" id="PTHR43248:SF29">
    <property type="entry name" value="TRIPEPTIDYL AMINOPEPTIDASE"/>
    <property type="match status" value="1"/>
</dbReference>
<comment type="caution">
    <text evidence="6">The sequence shown here is derived from an EMBL/GenBank/DDBJ whole genome shotgun (WGS) entry which is preliminary data.</text>
</comment>
<gene>
    <name evidence="6" type="ORF">GCM10022207_54950</name>
</gene>
<dbReference type="EMBL" id="BAAAZA010000017">
    <property type="protein sequence ID" value="GAA3881133.1"/>
    <property type="molecule type" value="Genomic_DNA"/>
</dbReference>
<feature type="region of interest" description="Disordered" evidence="4">
    <location>
        <begin position="58"/>
        <end position="88"/>
    </location>
</feature>
<evidence type="ECO:0000259" key="5">
    <source>
        <dbReference type="Pfam" id="PF08386"/>
    </source>
</evidence>
<dbReference type="Pfam" id="PF08386">
    <property type="entry name" value="Abhydrolase_4"/>
    <property type="match status" value="1"/>
</dbReference>
<comment type="similarity">
    <text evidence="1">Belongs to the peptidase S33 family.</text>
</comment>
<evidence type="ECO:0000256" key="2">
    <source>
        <dbReference type="ARBA" id="ARBA00022729"/>
    </source>
</evidence>
<feature type="compositionally biased region" description="Polar residues" evidence="4">
    <location>
        <begin position="76"/>
        <end position="88"/>
    </location>
</feature>
<evidence type="ECO:0000313" key="7">
    <source>
        <dbReference type="Proteomes" id="UP001501563"/>
    </source>
</evidence>